<feature type="domain" description="Glycosyl hydrolase family 38 C-terminal" evidence="1">
    <location>
        <begin position="130"/>
        <end position="341"/>
    </location>
</feature>
<dbReference type="PANTHER" id="PTHR11607">
    <property type="entry name" value="ALPHA-MANNOSIDASE"/>
    <property type="match status" value="1"/>
</dbReference>
<dbReference type="InterPro" id="IPR011682">
    <property type="entry name" value="Glyco_hydro_38_C"/>
</dbReference>
<proteinExistence type="predicted"/>
<dbReference type="Gene3D" id="2.60.40.1360">
    <property type="match status" value="1"/>
</dbReference>
<dbReference type="EMBL" id="CAJNOK010006500">
    <property type="protein sequence ID" value="CAF1005631.1"/>
    <property type="molecule type" value="Genomic_DNA"/>
</dbReference>
<dbReference type="FunFam" id="2.70.98.30:FF:000003">
    <property type="entry name" value="Alpha-mannosidase"/>
    <property type="match status" value="1"/>
</dbReference>
<dbReference type="InterPro" id="IPR050843">
    <property type="entry name" value="Glycosyl_Hydrlase_38"/>
</dbReference>
<dbReference type="Gene3D" id="2.60.40.1180">
    <property type="entry name" value="Golgi alpha-mannosidase II"/>
    <property type="match status" value="1"/>
</dbReference>
<dbReference type="SUPFAM" id="SSF74650">
    <property type="entry name" value="Galactose mutarotase-like"/>
    <property type="match status" value="1"/>
</dbReference>
<name>A0A8S2DX50_9BILA</name>
<dbReference type="GO" id="GO:0006013">
    <property type="term" value="P:mannose metabolic process"/>
    <property type="evidence" value="ECO:0007669"/>
    <property type="project" value="InterPro"/>
</dbReference>
<gene>
    <name evidence="2" type="ORF">OVA965_LOCUS14782</name>
    <name evidence="3" type="ORF">TMI583_LOCUS14786</name>
</gene>
<dbReference type="Proteomes" id="UP000682733">
    <property type="component" value="Unassembled WGS sequence"/>
</dbReference>
<evidence type="ECO:0000313" key="4">
    <source>
        <dbReference type="Proteomes" id="UP000677228"/>
    </source>
</evidence>
<feature type="non-terminal residue" evidence="2">
    <location>
        <position position="1"/>
    </location>
</feature>
<dbReference type="GO" id="GO:0004559">
    <property type="term" value="F:alpha-mannosidase activity"/>
    <property type="evidence" value="ECO:0007669"/>
    <property type="project" value="InterPro"/>
</dbReference>
<sequence>MKSGQSALPTEPQFLCQYLNISECLPIENQEQFTLTLYNPTIHPVVHYARIPVTRDYTIRDPDGQIVMADFIPISKPTLNIPGRTSVAELQLVFRTILPALGFNTYYFEVKSTATKPSVKKVSQNEACRVRVDFDEEGNLNQITNLDKNITFPMKQGFFYYKGFPGNNSRSDFQASGAYMFRPNSSDTYPVSNTRTINCTKTDIVQTAQIIYNEWVSQEIRVYNDQLYVESEWTIGPISINDAIGKEIIVRYDTDIKSDQKYYTDANGREIIERMRDYRPGWNYTVNEAVSGNYYPVNSRIYIKEEGRQLTILTDRSEGGTSMQDGTVEIMIHRRLLYDDSQGVGEPLNETAYNTGLVVRGKHFILVDDPDSSALQHRPNSQELYMSPISTFSLIKSTYENYTKNYRQSWSAVNQTLPLNVHLLTFDLLEMTAENVGKYLIRLEHYFELYEDSVYSNPVTFDLQSLFLQGKIVDLVELTLGANLQLKDLNRLQWTTTNGESSNKN</sequence>
<dbReference type="GO" id="GO:0030246">
    <property type="term" value="F:carbohydrate binding"/>
    <property type="evidence" value="ECO:0007669"/>
    <property type="project" value="InterPro"/>
</dbReference>
<dbReference type="EMBL" id="CAJOBA010006508">
    <property type="protein sequence ID" value="CAF3774778.1"/>
    <property type="molecule type" value="Genomic_DNA"/>
</dbReference>
<organism evidence="2 4">
    <name type="scientific">Didymodactylos carnosus</name>
    <dbReference type="NCBI Taxonomy" id="1234261"/>
    <lineage>
        <taxon>Eukaryota</taxon>
        <taxon>Metazoa</taxon>
        <taxon>Spiralia</taxon>
        <taxon>Gnathifera</taxon>
        <taxon>Rotifera</taxon>
        <taxon>Eurotatoria</taxon>
        <taxon>Bdelloidea</taxon>
        <taxon>Philodinida</taxon>
        <taxon>Philodinidae</taxon>
        <taxon>Didymodactylos</taxon>
    </lineage>
</organism>
<accession>A0A8S2DX50</accession>
<dbReference type="PANTHER" id="PTHR11607:SF3">
    <property type="entry name" value="LYSOSOMAL ALPHA-MANNOSIDASE"/>
    <property type="match status" value="1"/>
</dbReference>
<dbReference type="Proteomes" id="UP000677228">
    <property type="component" value="Unassembled WGS sequence"/>
</dbReference>
<dbReference type="Gene3D" id="2.70.98.30">
    <property type="entry name" value="Golgi alpha-mannosidase II, domain 4"/>
    <property type="match status" value="1"/>
</dbReference>
<dbReference type="InterPro" id="IPR011013">
    <property type="entry name" value="Gal_mutarotase_sf_dom"/>
</dbReference>
<reference evidence="2" key="1">
    <citation type="submission" date="2021-02" db="EMBL/GenBank/DDBJ databases">
        <authorList>
            <person name="Nowell W R."/>
        </authorList>
    </citation>
    <scope>NUCLEOTIDE SEQUENCE</scope>
</reference>
<evidence type="ECO:0000259" key="1">
    <source>
        <dbReference type="Pfam" id="PF07748"/>
    </source>
</evidence>
<evidence type="ECO:0000313" key="2">
    <source>
        <dbReference type="EMBL" id="CAF1005631.1"/>
    </source>
</evidence>
<comment type="caution">
    <text evidence="2">The sequence shown here is derived from an EMBL/GenBank/DDBJ whole genome shotgun (WGS) entry which is preliminary data.</text>
</comment>
<dbReference type="Pfam" id="PF07748">
    <property type="entry name" value="Glyco_hydro_38C"/>
    <property type="match status" value="1"/>
</dbReference>
<evidence type="ECO:0000313" key="3">
    <source>
        <dbReference type="EMBL" id="CAF3774778.1"/>
    </source>
</evidence>
<dbReference type="InterPro" id="IPR013780">
    <property type="entry name" value="Glyco_hydro_b"/>
</dbReference>
<dbReference type="AlphaFoldDB" id="A0A8S2DX50"/>
<dbReference type="GO" id="GO:0005764">
    <property type="term" value="C:lysosome"/>
    <property type="evidence" value="ECO:0007669"/>
    <property type="project" value="TreeGrafter"/>
</dbReference>
<protein>
    <recommendedName>
        <fullName evidence="1">Glycosyl hydrolase family 38 C-terminal domain-containing protein</fullName>
    </recommendedName>
</protein>